<accession>A0ABQ9IL03</accession>
<proteinExistence type="predicted"/>
<reference evidence="2 3" key="1">
    <citation type="submission" date="2023-02" db="EMBL/GenBank/DDBJ databases">
        <title>LHISI_Scaffold_Assembly.</title>
        <authorList>
            <person name="Stuart O.P."/>
            <person name="Cleave R."/>
            <person name="Magrath M.J.L."/>
            <person name="Mikheyev A.S."/>
        </authorList>
    </citation>
    <scope>NUCLEOTIDE SEQUENCE [LARGE SCALE GENOMIC DNA]</scope>
    <source>
        <strain evidence="2">Daus_M_001</strain>
        <tissue evidence="2">Leg muscle</tissue>
    </source>
</reference>
<dbReference type="InterPro" id="IPR006580">
    <property type="entry name" value="Znf_TTF"/>
</dbReference>
<protein>
    <recommendedName>
        <fullName evidence="1">TTF-type domain-containing protein</fullName>
    </recommendedName>
</protein>
<dbReference type="PANTHER" id="PTHR45749">
    <property type="match status" value="1"/>
</dbReference>
<evidence type="ECO:0000313" key="2">
    <source>
        <dbReference type="EMBL" id="KAJ8897341.1"/>
    </source>
</evidence>
<dbReference type="SMART" id="SM00597">
    <property type="entry name" value="ZnF_TTF"/>
    <property type="match status" value="1"/>
</dbReference>
<dbReference type="EMBL" id="JARBHB010000001">
    <property type="protein sequence ID" value="KAJ8897341.1"/>
    <property type="molecule type" value="Genomic_DNA"/>
</dbReference>
<dbReference type="PANTHER" id="PTHR45749:SF21">
    <property type="entry name" value="DUF4371 DOMAIN-CONTAINING PROTEIN"/>
    <property type="match status" value="1"/>
</dbReference>
<name>A0ABQ9IL03_9NEOP</name>
<dbReference type="InterPro" id="IPR025398">
    <property type="entry name" value="DUF4371"/>
</dbReference>
<sequence length="1066" mass="119350">MKEDERQTSGKSWTHCSEQHNGTVASVCYLVTAMRSSMKPRLSSHVMSREKAKRAPPTHVHTALADSCLRRAQVHQFDPCHTTSPAARTSATRRERVTLGPQLVHTRQTRLCAKHTPGERSCGGPAQQQPVYFRGVDYGINRAANCPHSLNSTISVTIRRHIQRCHWVAGLLVLILGRVAIFHVRRPPCTTHQEDLEELRSIQSEPVFPSSSPSCPYLLHVPFTHLAALLCTFYNFRTSTSTSGSHTATAYSNIGRTIVPYAFSFTSQLTLFSTLPNIPRVLLPFATSLSTGFSHLRSPCNTIPRYSAASSISISAQSAHASAKLGVSPEMIFMGPLYQFPATKTNKSMLKFQHSWLQKWNWLAYSKNSNGGFCKYCVLFASDCVGKGYHQTTGTFVGSPFRRWKVAAEKFEHHSKAGYHKTCVLAPENFLKVYRMRHLKQATLINHPLVKIEENSLDKCLGGRYIRVACFKCLTQYTGKQEDVATPFWTTKDGKKKKSITALKPIVETIIFCGENELPLRGDDSGPIPLENPQKNMENSGLFSGTRHRHLTHCSRNATYVSPEIQNEVIGICRKLIQKKIISEIKNAECFAILGDETLDVSGQEQFSLCIREISNEDHPVLREDFVAFFQYIKHFCGEYIAGKISKLCGDLGLEMTKLVGQGYNGAANISGSLSDVKTRMQEMYPKSLSVPSVTNALGVVKQTATLFQFNYQAASVLKNNIAKLLLDSKNARLLGLCEIRYVERHEAVNTFVELLPAIVPSLQNLSQCNRIFSSTAASLLAVTEKGNFIVALFFVSIYFASLFHCLHICTTHSMILLSAISYCENIQKMFQSSRANDNDDHKQFAEIFLKSVTTTDNLFGTYRDRLKCRPRRIIIPTNLLNSTISDLFFCLDILLALEIFLPKHAHENCVKELKKLRANFSGCNSTCSKRLTGLALMSIHYPLPFIAEDILDVMVRKPNRRMFVGVCHTPGPRPFPTSPTNSPKFTAAPHECSRAQARVPCGCLCAPVMRIGEVLRWWKPARNLCVALPKANHPSPSQSDVSWDYSFLCHRFSIFRHLAKMATNS</sequence>
<gene>
    <name evidence="2" type="ORF">PR048_002687</name>
</gene>
<feature type="domain" description="TTF-type" evidence="1">
    <location>
        <begin position="348"/>
        <end position="439"/>
    </location>
</feature>
<evidence type="ECO:0000259" key="1">
    <source>
        <dbReference type="SMART" id="SM00597"/>
    </source>
</evidence>
<dbReference type="Pfam" id="PF14291">
    <property type="entry name" value="DUF4371"/>
    <property type="match status" value="1"/>
</dbReference>
<organism evidence="2 3">
    <name type="scientific">Dryococelus australis</name>
    <dbReference type="NCBI Taxonomy" id="614101"/>
    <lineage>
        <taxon>Eukaryota</taxon>
        <taxon>Metazoa</taxon>
        <taxon>Ecdysozoa</taxon>
        <taxon>Arthropoda</taxon>
        <taxon>Hexapoda</taxon>
        <taxon>Insecta</taxon>
        <taxon>Pterygota</taxon>
        <taxon>Neoptera</taxon>
        <taxon>Polyneoptera</taxon>
        <taxon>Phasmatodea</taxon>
        <taxon>Verophasmatodea</taxon>
        <taxon>Anareolatae</taxon>
        <taxon>Phasmatidae</taxon>
        <taxon>Eurycanthinae</taxon>
        <taxon>Dryococelus</taxon>
    </lineage>
</organism>
<evidence type="ECO:0000313" key="3">
    <source>
        <dbReference type="Proteomes" id="UP001159363"/>
    </source>
</evidence>
<comment type="caution">
    <text evidence="2">The sequence shown here is derived from an EMBL/GenBank/DDBJ whole genome shotgun (WGS) entry which is preliminary data.</text>
</comment>
<dbReference type="Proteomes" id="UP001159363">
    <property type="component" value="Chromosome 1"/>
</dbReference>
<keyword evidence="3" id="KW-1185">Reference proteome</keyword>